<keyword evidence="7 11" id="KW-0456">Lyase</keyword>
<name>A0ABS1B7Z9_9MICO</name>
<keyword evidence="14" id="KW-1185">Reference proteome</keyword>
<dbReference type="InterPro" id="IPR001731">
    <property type="entry name" value="ALAD"/>
</dbReference>
<keyword evidence="8 11" id="KW-0627">Porphyrin biosynthesis</keyword>
<comment type="function">
    <text evidence="9">Catalyzes an early step in the biosynthesis of tetrapyrroles. Binds two molecules of 5-aminolevulinate per subunit, each at a distinct site, and catalyzes their condensation to form porphobilinogen.</text>
</comment>
<proteinExistence type="inferred from homology"/>
<protein>
    <recommendedName>
        <fullName evidence="5 11">Delta-aminolevulinic acid dehydratase</fullName>
        <ecNumber evidence="4 11">4.2.1.24</ecNumber>
    </recommendedName>
</protein>
<evidence type="ECO:0000256" key="12">
    <source>
        <dbReference type="RuleBase" id="RU004161"/>
    </source>
</evidence>
<dbReference type="CDD" id="cd00384">
    <property type="entry name" value="ALAD_PBGS"/>
    <property type="match status" value="1"/>
</dbReference>
<dbReference type="Proteomes" id="UP000612352">
    <property type="component" value="Unassembled WGS sequence"/>
</dbReference>
<dbReference type="Gene3D" id="3.20.20.70">
    <property type="entry name" value="Aldolase class I"/>
    <property type="match status" value="1"/>
</dbReference>
<dbReference type="EC" id="4.2.1.24" evidence="4 11"/>
<dbReference type="PANTHER" id="PTHR11458">
    <property type="entry name" value="DELTA-AMINOLEVULINIC ACID DEHYDRATASE"/>
    <property type="match status" value="1"/>
</dbReference>
<dbReference type="GO" id="GO:0004655">
    <property type="term" value="F:porphobilinogen synthase activity"/>
    <property type="evidence" value="ECO:0007669"/>
    <property type="project" value="UniProtKB-EC"/>
</dbReference>
<evidence type="ECO:0000256" key="5">
    <source>
        <dbReference type="ARBA" id="ARBA00020771"/>
    </source>
</evidence>
<evidence type="ECO:0000256" key="8">
    <source>
        <dbReference type="ARBA" id="ARBA00023244"/>
    </source>
</evidence>
<evidence type="ECO:0000256" key="1">
    <source>
        <dbReference type="ARBA" id="ARBA00004694"/>
    </source>
</evidence>
<dbReference type="PIRSF" id="PIRSF001415">
    <property type="entry name" value="Porphbilin_synth"/>
    <property type="match status" value="1"/>
</dbReference>
<dbReference type="Pfam" id="PF00490">
    <property type="entry name" value="ALAD"/>
    <property type="match status" value="1"/>
</dbReference>
<dbReference type="SMART" id="SM01004">
    <property type="entry name" value="ALAD"/>
    <property type="match status" value="1"/>
</dbReference>
<evidence type="ECO:0000256" key="7">
    <source>
        <dbReference type="ARBA" id="ARBA00023239"/>
    </source>
</evidence>
<comment type="pathway">
    <text evidence="1">Porphyrin-containing compound metabolism; protoporphyrin-IX biosynthesis; coproporphyrinogen-III from 5-aminolevulinate: step 1/4.</text>
</comment>
<dbReference type="InterPro" id="IPR013785">
    <property type="entry name" value="Aldolase_TIM"/>
</dbReference>
<dbReference type="PRINTS" id="PR00144">
    <property type="entry name" value="DALDHYDRTASE"/>
</dbReference>
<evidence type="ECO:0000313" key="13">
    <source>
        <dbReference type="EMBL" id="MBK0330770.1"/>
    </source>
</evidence>
<evidence type="ECO:0000313" key="14">
    <source>
        <dbReference type="Proteomes" id="UP000612352"/>
    </source>
</evidence>
<comment type="subunit">
    <text evidence="3 11">Homooctamer.</text>
</comment>
<evidence type="ECO:0000256" key="2">
    <source>
        <dbReference type="ARBA" id="ARBA00008055"/>
    </source>
</evidence>
<evidence type="ECO:0000256" key="4">
    <source>
        <dbReference type="ARBA" id="ARBA00012053"/>
    </source>
</evidence>
<evidence type="ECO:0000256" key="9">
    <source>
        <dbReference type="ARBA" id="ARBA00025628"/>
    </source>
</evidence>
<reference evidence="13 14" key="1">
    <citation type="submission" date="2020-12" db="EMBL/GenBank/DDBJ databases">
        <title>Brachybacterium sp. MASK1Z-5, whole genome shotgun sequence.</title>
        <authorList>
            <person name="Tuo L."/>
        </authorList>
    </citation>
    <scope>NUCLEOTIDE SEQUENCE [LARGE SCALE GENOMIC DNA]</scope>
    <source>
        <strain evidence="13 14">MASK1Z-5</strain>
    </source>
</reference>
<evidence type="ECO:0000256" key="10">
    <source>
        <dbReference type="ARBA" id="ARBA00047651"/>
    </source>
</evidence>
<dbReference type="PROSITE" id="PS00169">
    <property type="entry name" value="D_ALA_DEHYDRATASE"/>
    <property type="match status" value="1"/>
</dbReference>
<comment type="catalytic activity">
    <reaction evidence="10 11">
        <text>2 5-aminolevulinate = porphobilinogen + 2 H2O + H(+)</text>
        <dbReference type="Rhea" id="RHEA:24064"/>
        <dbReference type="ChEBI" id="CHEBI:15377"/>
        <dbReference type="ChEBI" id="CHEBI:15378"/>
        <dbReference type="ChEBI" id="CHEBI:58126"/>
        <dbReference type="ChEBI" id="CHEBI:356416"/>
        <dbReference type="EC" id="4.2.1.24"/>
    </reaction>
</comment>
<dbReference type="PANTHER" id="PTHR11458:SF0">
    <property type="entry name" value="DELTA-AMINOLEVULINIC ACID DEHYDRATASE"/>
    <property type="match status" value="1"/>
</dbReference>
<dbReference type="EMBL" id="JAEDAJ010000002">
    <property type="protein sequence ID" value="MBK0330770.1"/>
    <property type="molecule type" value="Genomic_DNA"/>
</dbReference>
<evidence type="ECO:0000256" key="6">
    <source>
        <dbReference type="ARBA" id="ARBA00023133"/>
    </source>
</evidence>
<gene>
    <name evidence="13" type="primary">hemB</name>
    <name evidence="13" type="ORF">I8D64_05075</name>
</gene>
<evidence type="ECO:0000256" key="3">
    <source>
        <dbReference type="ARBA" id="ARBA00011823"/>
    </source>
</evidence>
<evidence type="ECO:0000256" key="11">
    <source>
        <dbReference type="RuleBase" id="RU000515"/>
    </source>
</evidence>
<comment type="caution">
    <text evidence="13">The sequence shown here is derived from an EMBL/GenBank/DDBJ whole genome shotgun (WGS) entry which is preliminary data.</text>
</comment>
<sequence>MTSIDPDQRVADYRAQLPAHLSPARRARRLRTTEAMRSLVRETTLRPSDLVLPMFVREGIDAPVPITSMPGVVQHTEDSLLEAAREAADRGVGGIILFGVPATKDAVGSAASDPDSFVNRAIARLAQEIGEDLVIMADLCLDEFTDHGHCGILDSRGRVDNDATLVRYREIALAQARAGVHMIGPSGMMDGQIAAIRDALDEGGFEDVSIFAYSAKYSSAFYGPFREAVDSSLEGDRRTYQQDPANGGEARLEVELDVDEGADLVMVKPGMPYLDVLRDIAESSPVPVGSYQISGEYAMIEAASANGWIDRDRAIMESLLGFKRAGASTILTYWASEVAGWIHDGLPAHLRPFV</sequence>
<accession>A0ABS1B7Z9</accession>
<dbReference type="NCBIfam" id="NF006762">
    <property type="entry name" value="PRK09283.1"/>
    <property type="match status" value="1"/>
</dbReference>
<organism evidence="13 14">
    <name type="scientific">Brachybacterium halotolerans</name>
    <dbReference type="NCBI Taxonomy" id="2795215"/>
    <lineage>
        <taxon>Bacteria</taxon>
        <taxon>Bacillati</taxon>
        <taxon>Actinomycetota</taxon>
        <taxon>Actinomycetes</taxon>
        <taxon>Micrococcales</taxon>
        <taxon>Dermabacteraceae</taxon>
        <taxon>Brachybacterium</taxon>
    </lineage>
</organism>
<dbReference type="InterPro" id="IPR030656">
    <property type="entry name" value="ALAD_AS"/>
</dbReference>
<comment type="similarity">
    <text evidence="2 12">Belongs to the ALAD family.</text>
</comment>
<dbReference type="SUPFAM" id="SSF51569">
    <property type="entry name" value="Aldolase"/>
    <property type="match status" value="1"/>
</dbReference>
<keyword evidence="6" id="KW-0350">Heme biosynthesis</keyword>